<dbReference type="InterPro" id="IPR007111">
    <property type="entry name" value="NACHT_NTPase"/>
</dbReference>
<dbReference type="SUPFAM" id="SSF48403">
    <property type="entry name" value="Ankyrin repeat"/>
    <property type="match status" value="1"/>
</dbReference>
<evidence type="ECO:0000256" key="1">
    <source>
        <dbReference type="ARBA" id="ARBA00022737"/>
    </source>
</evidence>
<feature type="compositionally biased region" description="Basic and acidic residues" evidence="3">
    <location>
        <begin position="37"/>
        <end position="55"/>
    </location>
</feature>
<dbReference type="PRINTS" id="PR01415">
    <property type="entry name" value="ANKYRIN"/>
</dbReference>
<dbReference type="Pfam" id="PF22939">
    <property type="entry name" value="WHD_GPIID"/>
    <property type="match status" value="1"/>
</dbReference>
<dbReference type="Proteomes" id="UP001149079">
    <property type="component" value="Unassembled WGS sequence"/>
</dbReference>
<dbReference type="OrthoDB" id="195446at2759"/>
<dbReference type="EMBL" id="JAPQKL010000003">
    <property type="protein sequence ID" value="KAJ5138831.1"/>
    <property type="molecule type" value="Genomic_DNA"/>
</dbReference>
<dbReference type="InterPro" id="IPR056884">
    <property type="entry name" value="NPHP3-like_N"/>
</dbReference>
<dbReference type="PANTHER" id="PTHR10039:SF15">
    <property type="entry name" value="NACHT DOMAIN-CONTAINING PROTEIN"/>
    <property type="match status" value="1"/>
</dbReference>
<feature type="repeat" description="ANK" evidence="2">
    <location>
        <begin position="1033"/>
        <end position="1065"/>
    </location>
</feature>
<feature type="repeat" description="ANK" evidence="2">
    <location>
        <begin position="1173"/>
        <end position="1205"/>
    </location>
</feature>
<evidence type="ECO:0000259" key="4">
    <source>
        <dbReference type="PROSITE" id="PS50837"/>
    </source>
</evidence>
<dbReference type="PROSITE" id="PS50088">
    <property type="entry name" value="ANK_REPEAT"/>
    <property type="match status" value="4"/>
</dbReference>
<dbReference type="InterPro" id="IPR027417">
    <property type="entry name" value="P-loop_NTPase"/>
</dbReference>
<evidence type="ECO:0000313" key="5">
    <source>
        <dbReference type="EMBL" id="KAJ5138831.1"/>
    </source>
</evidence>
<organism evidence="5 6">
    <name type="scientific">Penicillium bovifimosum</name>
    <dbReference type="NCBI Taxonomy" id="126998"/>
    <lineage>
        <taxon>Eukaryota</taxon>
        <taxon>Fungi</taxon>
        <taxon>Dikarya</taxon>
        <taxon>Ascomycota</taxon>
        <taxon>Pezizomycotina</taxon>
        <taxon>Eurotiomycetes</taxon>
        <taxon>Eurotiomycetidae</taxon>
        <taxon>Eurotiales</taxon>
        <taxon>Aspergillaceae</taxon>
        <taxon>Penicillium</taxon>
    </lineage>
</organism>
<accession>A0A9W9H6Z0</accession>
<keyword evidence="2" id="KW-0040">ANK repeat</keyword>
<evidence type="ECO:0000313" key="6">
    <source>
        <dbReference type="Proteomes" id="UP001149079"/>
    </source>
</evidence>
<proteinExistence type="predicted"/>
<dbReference type="SUPFAM" id="SSF52540">
    <property type="entry name" value="P-loop containing nucleoside triphosphate hydrolases"/>
    <property type="match status" value="1"/>
</dbReference>
<feature type="region of interest" description="Disordered" evidence="3">
    <location>
        <begin position="35"/>
        <end position="55"/>
    </location>
</feature>
<protein>
    <recommendedName>
        <fullName evidence="4">NACHT domain-containing protein</fullName>
    </recommendedName>
</protein>
<gene>
    <name evidence="5" type="ORF">N7515_003679</name>
</gene>
<dbReference type="Pfam" id="PF13637">
    <property type="entry name" value="Ank_4"/>
    <property type="match status" value="1"/>
</dbReference>
<dbReference type="GO" id="GO:0072330">
    <property type="term" value="P:monocarboxylic acid biosynthetic process"/>
    <property type="evidence" value="ECO:0007669"/>
    <property type="project" value="UniProtKB-ARBA"/>
</dbReference>
<dbReference type="InterPro" id="IPR054471">
    <property type="entry name" value="GPIID_WHD"/>
</dbReference>
<dbReference type="SMART" id="SM00248">
    <property type="entry name" value="ANK"/>
    <property type="match status" value="10"/>
</dbReference>
<dbReference type="GeneID" id="81403593"/>
<feature type="repeat" description="ANK" evidence="2">
    <location>
        <begin position="1206"/>
        <end position="1238"/>
    </location>
</feature>
<dbReference type="SUPFAM" id="SSF53474">
    <property type="entry name" value="alpha/beta-Hydrolases"/>
    <property type="match status" value="1"/>
</dbReference>
<dbReference type="PROSITE" id="PS50837">
    <property type="entry name" value="NACHT"/>
    <property type="match status" value="1"/>
</dbReference>
<sequence length="1513" mass="169687">MSLTAAQRISFAGAASLLCVWLSYEYSRSRSATRPSKIPEEPIADKIPKPEHRPPIDILYDGSSPDTGEAEVDIIAVHGLGSQVDWSWTWKDETIQVNGQPRLVNWLKDSNMLPDIVPKTRILVYNYESRWHKDAPKTRLQACAEEMVNEIHDFRNSTGTTDRPLIMIGHSLGGNVIQHGLLYADFEPKFKYLVEATVGLIFLGCPFLGSKAQQLAVVVTQSLQKAGSDEGIIRDIRYDDPILLDKVDNFQRLLERNAIPYCAFIERKETDFGRKIGIMGIFKELVVDERSAAALGPHKFRLNTDHFKINKFAGPQDRSFLRVSAQINEMFRNWKPLIESRRFNLNLPGAQRKIIENKERHEKIVNYLAKFDFSARYKDVFSTRHKTTGQWFLEADSFRRWLNTEGQTLWCPGIPGAGKTILLAVAVNYLQERFFKQNDAVLFAFCDYKDRSSQTAENILLSLWRQLMQKRVLSEVECESLETTYLNRGVAPTTDALVKMLSDEMNKYSRVFVLVDALDELQTESRDSLLYLLPQLPTKKNLLVTSRMPKEKSSAFHAVPQLEIRARETDITDYINGQLESVPDLRSKVQHNYKLRQEIRNTVTRKADGMFLLVRLHMKSLASTHTVKEIRNGLANLPEGENAISDTYEGAFSRIRDQRWNDRQLGEKVIMWISHAQEPLTLKDLQCILTMQEGDTELELEDLISGEKLISTCAGLITVEHLSGTIRFVHSTAQEYVDSIKSARFPGADVQITKSCIQYLSLSTFCKDTRQIDIIEFARIVPKYPFLKYAALNWGLHARVAESPESKSTVEELIKAFFNLKLQSIFAVRTLLSGIAGVDGSEMGEDLAKNDRSIRLINILAYFGLDALLGDYIASTAGVMDDSFDNFVGNVLHWAVLGQHPTTLKLLLDQSSASNIINQRGYFLFTPLHLALVHRRDLSAEILLEYGSPDVTVTSHFDHTPLLVAALNGNSSIIPKLLATPSGMQTLLSQGHGATTPFRAAAIWGYKDVMVHLLHALDSYELDENLWELEDDFGRNPLHEAAQGGYLSICEVLLQSKYGVQFAKSTDGWGYVPMELAIIHGHVEVTELFLNWDNGALMASEPGPLAGALVQAASFGQPKVAAMLLAGHPEACQSDFRDFTALHHAAYSCSVETVKVIFGHSTGQSALEARDKEGNTPLIGAADRGQAEIVQFLLDSGAMVNAKNGQQQTSLHLACAANVEQVIKILLRSGIDIEAKDSDGRTALALAVESESMEAIRLLLAAGASIPEGLQVPDGLGTVRRYLPENPVDQFRAYFYVKKASADRLPQALISHIMDLAGYWLARTTEHREHMYATRFDGTTLVYLRTPPVIGNTQQPVRRIEYEIVSHDQGYSSSGDGDGEYDGSYTWFDASRECSPGPSHGRATRIIGPEILRNVRAEYEWSKHRVSWCTITGVQSFRVDTDPESKKEVEVPVSTVRYDHRTPRPEPIKWITEINTGERLVVTALAQFPGWENQVQRAKMVVYTSCLKFSGYS</sequence>
<dbReference type="Gene3D" id="1.25.40.20">
    <property type="entry name" value="Ankyrin repeat-containing domain"/>
    <property type="match status" value="2"/>
</dbReference>
<dbReference type="Pfam" id="PF24883">
    <property type="entry name" value="NPHP3_N"/>
    <property type="match status" value="1"/>
</dbReference>
<dbReference type="RefSeq" id="XP_056523480.1">
    <property type="nucleotide sequence ID" value="XM_056664423.1"/>
</dbReference>
<feature type="domain" description="NACHT" evidence="4">
    <location>
        <begin position="407"/>
        <end position="547"/>
    </location>
</feature>
<dbReference type="Pfam" id="PF12796">
    <property type="entry name" value="Ank_2"/>
    <property type="match status" value="2"/>
</dbReference>
<reference evidence="5" key="2">
    <citation type="journal article" date="2023" name="IMA Fungus">
        <title>Comparative genomic study of the Penicillium genus elucidates a diverse pangenome and 15 lateral gene transfer events.</title>
        <authorList>
            <person name="Petersen C."/>
            <person name="Sorensen T."/>
            <person name="Nielsen M.R."/>
            <person name="Sondergaard T.E."/>
            <person name="Sorensen J.L."/>
            <person name="Fitzpatrick D.A."/>
            <person name="Frisvad J.C."/>
            <person name="Nielsen K.L."/>
        </authorList>
    </citation>
    <scope>NUCLEOTIDE SEQUENCE</scope>
    <source>
        <strain evidence="5">IBT 22155</strain>
    </source>
</reference>
<evidence type="ECO:0000256" key="2">
    <source>
        <dbReference type="PROSITE-ProRule" id="PRU00023"/>
    </source>
</evidence>
<dbReference type="PANTHER" id="PTHR10039">
    <property type="entry name" value="AMELOGENIN"/>
    <property type="match status" value="1"/>
</dbReference>
<reference evidence="5" key="1">
    <citation type="submission" date="2022-11" db="EMBL/GenBank/DDBJ databases">
        <authorList>
            <person name="Petersen C."/>
        </authorList>
    </citation>
    <scope>NUCLEOTIDE SEQUENCE</scope>
    <source>
        <strain evidence="5">IBT 22155</strain>
    </source>
</reference>
<dbReference type="InterPro" id="IPR002110">
    <property type="entry name" value="Ankyrin_rpt"/>
</dbReference>
<dbReference type="InterPro" id="IPR036770">
    <property type="entry name" value="Ankyrin_rpt-contain_sf"/>
</dbReference>
<keyword evidence="6" id="KW-1185">Reference proteome</keyword>
<dbReference type="InterPro" id="IPR029058">
    <property type="entry name" value="AB_hydrolase_fold"/>
</dbReference>
<dbReference type="Gene3D" id="3.40.50.1820">
    <property type="entry name" value="alpha/beta hydrolase"/>
    <property type="match status" value="1"/>
</dbReference>
<dbReference type="GO" id="GO:0017000">
    <property type="term" value="P:antibiotic biosynthetic process"/>
    <property type="evidence" value="ECO:0007669"/>
    <property type="project" value="UniProtKB-ARBA"/>
</dbReference>
<name>A0A9W9H6Z0_9EURO</name>
<dbReference type="Gene3D" id="3.40.50.300">
    <property type="entry name" value="P-loop containing nucleotide triphosphate hydrolases"/>
    <property type="match status" value="1"/>
</dbReference>
<dbReference type="PROSITE" id="PS50297">
    <property type="entry name" value="ANK_REP_REGION"/>
    <property type="match status" value="3"/>
</dbReference>
<comment type="caution">
    <text evidence="5">The sequence shown here is derived from an EMBL/GenBank/DDBJ whole genome shotgun (WGS) entry which is preliminary data.</text>
</comment>
<keyword evidence="1" id="KW-0677">Repeat</keyword>
<feature type="repeat" description="ANK" evidence="2">
    <location>
        <begin position="1239"/>
        <end position="1266"/>
    </location>
</feature>
<evidence type="ECO:0000256" key="3">
    <source>
        <dbReference type="SAM" id="MobiDB-lite"/>
    </source>
</evidence>